<feature type="region of interest" description="Disordered" evidence="1">
    <location>
        <begin position="369"/>
        <end position="473"/>
    </location>
</feature>
<feature type="domain" description="Smr" evidence="2">
    <location>
        <begin position="537"/>
        <end position="597"/>
    </location>
</feature>
<dbReference type="SUPFAM" id="SSF160443">
    <property type="entry name" value="SMR domain-like"/>
    <property type="match status" value="1"/>
</dbReference>
<dbReference type="CDD" id="cd14279">
    <property type="entry name" value="CUE"/>
    <property type="match status" value="1"/>
</dbReference>
<organism evidence="3 4">
    <name type="scientific">Piloderma croceum (strain F 1598)</name>
    <dbReference type="NCBI Taxonomy" id="765440"/>
    <lineage>
        <taxon>Eukaryota</taxon>
        <taxon>Fungi</taxon>
        <taxon>Dikarya</taxon>
        <taxon>Basidiomycota</taxon>
        <taxon>Agaricomycotina</taxon>
        <taxon>Agaricomycetes</taxon>
        <taxon>Agaricomycetidae</taxon>
        <taxon>Atheliales</taxon>
        <taxon>Atheliaceae</taxon>
        <taxon>Piloderma</taxon>
    </lineage>
</organism>
<dbReference type="InParanoid" id="A0A0C3FUZ2"/>
<dbReference type="GO" id="GO:0005634">
    <property type="term" value="C:nucleus"/>
    <property type="evidence" value="ECO:0007669"/>
    <property type="project" value="TreeGrafter"/>
</dbReference>
<protein>
    <recommendedName>
        <fullName evidence="2">Smr domain-containing protein</fullName>
    </recommendedName>
</protein>
<reference evidence="4" key="2">
    <citation type="submission" date="2015-01" db="EMBL/GenBank/DDBJ databases">
        <title>Evolutionary Origins and Diversification of the Mycorrhizal Mutualists.</title>
        <authorList>
            <consortium name="DOE Joint Genome Institute"/>
            <consortium name="Mycorrhizal Genomics Consortium"/>
            <person name="Kohler A."/>
            <person name="Kuo A."/>
            <person name="Nagy L.G."/>
            <person name="Floudas D."/>
            <person name="Copeland A."/>
            <person name="Barry K.W."/>
            <person name="Cichocki N."/>
            <person name="Veneault-Fourrey C."/>
            <person name="LaButti K."/>
            <person name="Lindquist E.A."/>
            <person name="Lipzen A."/>
            <person name="Lundell T."/>
            <person name="Morin E."/>
            <person name="Murat C."/>
            <person name="Riley R."/>
            <person name="Ohm R."/>
            <person name="Sun H."/>
            <person name="Tunlid A."/>
            <person name="Henrissat B."/>
            <person name="Grigoriev I.V."/>
            <person name="Hibbett D.S."/>
            <person name="Martin F."/>
        </authorList>
    </citation>
    <scope>NUCLEOTIDE SEQUENCE [LARGE SCALE GENOMIC DNA]</scope>
    <source>
        <strain evidence="4">F 1598</strain>
    </source>
</reference>
<dbReference type="PANTHER" id="PTHR46535:SF1">
    <property type="entry name" value="NEDD4-BINDING PROTEIN 2"/>
    <property type="match status" value="1"/>
</dbReference>
<dbReference type="Pfam" id="PF01713">
    <property type="entry name" value="Smr"/>
    <property type="match status" value="1"/>
</dbReference>
<dbReference type="SMART" id="SM01162">
    <property type="entry name" value="DUF1771"/>
    <property type="match status" value="1"/>
</dbReference>
<feature type="region of interest" description="Disordered" evidence="1">
    <location>
        <begin position="74"/>
        <end position="101"/>
    </location>
</feature>
<feature type="compositionally biased region" description="Low complexity" evidence="1">
    <location>
        <begin position="369"/>
        <end position="403"/>
    </location>
</feature>
<keyword evidence="4" id="KW-1185">Reference proteome</keyword>
<dbReference type="AlphaFoldDB" id="A0A0C3FUZ2"/>
<dbReference type="GO" id="GO:0004519">
    <property type="term" value="F:endonuclease activity"/>
    <property type="evidence" value="ECO:0007669"/>
    <property type="project" value="TreeGrafter"/>
</dbReference>
<name>A0A0C3FUZ2_PILCF</name>
<evidence type="ECO:0000313" key="4">
    <source>
        <dbReference type="Proteomes" id="UP000054166"/>
    </source>
</evidence>
<gene>
    <name evidence="3" type="ORF">PILCRDRAFT_814124</name>
</gene>
<evidence type="ECO:0000313" key="3">
    <source>
        <dbReference type="EMBL" id="KIM88220.1"/>
    </source>
</evidence>
<dbReference type="STRING" id="765440.A0A0C3FUZ2"/>
<dbReference type="SMART" id="SM00463">
    <property type="entry name" value="SMR"/>
    <property type="match status" value="1"/>
</dbReference>
<feature type="region of interest" description="Disordered" evidence="1">
    <location>
        <begin position="180"/>
        <end position="212"/>
    </location>
</feature>
<dbReference type="InterPro" id="IPR052772">
    <property type="entry name" value="Endo/PolyKinase_Domain-Protein"/>
</dbReference>
<dbReference type="InterPro" id="IPR036063">
    <property type="entry name" value="Smr_dom_sf"/>
</dbReference>
<dbReference type="HOGENOM" id="CLU_011634_0_0_1"/>
<evidence type="ECO:0000256" key="1">
    <source>
        <dbReference type="SAM" id="MobiDB-lite"/>
    </source>
</evidence>
<dbReference type="Gene3D" id="3.30.1370.110">
    <property type="match status" value="1"/>
</dbReference>
<dbReference type="PANTHER" id="PTHR46535">
    <property type="entry name" value="NEDD4-BINDING PROTEIN 2"/>
    <property type="match status" value="1"/>
</dbReference>
<dbReference type="PROSITE" id="PS50828">
    <property type="entry name" value="SMR"/>
    <property type="match status" value="1"/>
</dbReference>
<dbReference type="Proteomes" id="UP000054166">
    <property type="component" value="Unassembled WGS sequence"/>
</dbReference>
<evidence type="ECO:0000259" key="2">
    <source>
        <dbReference type="PROSITE" id="PS50828"/>
    </source>
</evidence>
<dbReference type="InterPro" id="IPR002625">
    <property type="entry name" value="Smr_dom"/>
</dbReference>
<proteinExistence type="predicted"/>
<dbReference type="InterPro" id="IPR013899">
    <property type="entry name" value="DUF1771"/>
</dbReference>
<dbReference type="EMBL" id="KN832977">
    <property type="protein sequence ID" value="KIM88220.1"/>
    <property type="molecule type" value="Genomic_DNA"/>
</dbReference>
<reference evidence="3 4" key="1">
    <citation type="submission" date="2014-04" db="EMBL/GenBank/DDBJ databases">
        <authorList>
            <consortium name="DOE Joint Genome Institute"/>
            <person name="Kuo A."/>
            <person name="Tarkka M."/>
            <person name="Buscot F."/>
            <person name="Kohler A."/>
            <person name="Nagy L.G."/>
            <person name="Floudas D."/>
            <person name="Copeland A."/>
            <person name="Barry K.W."/>
            <person name="Cichocki N."/>
            <person name="Veneault-Fourrey C."/>
            <person name="LaButti K."/>
            <person name="Lindquist E.A."/>
            <person name="Lipzen A."/>
            <person name="Lundell T."/>
            <person name="Morin E."/>
            <person name="Murat C."/>
            <person name="Sun H."/>
            <person name="Tunlid A."/>
            <person name="Henrissat B."/>
            <person name="Grigoriev I.V."/>
            <person name="Hibbett D.S."/>
            <person name="Martin F."/>
            <person name="Nordberg H.P."/>
            <person name="Cantor M.N."/>
            <person name="Hua S.X."/>
        </authorList>
    </citation>
    <scope>NUCLEOTIDE SEQUENCE [LARGE SCALE GENOMIC DNA]</scope>
    <source>
        <strain evidence="3 4">F 1598</strain>
    </source>
</reference>
<sequence>MTSQPTLYETLQSEFCPPLDTSLLAACLTDLPISPSPAQIQSLRDDLRELADHASEQVEQQLNDELAAMHLSQTSTTDSTPELYVGDTTSSDSNSCGSGQHSFSSPLGFLQAALPDIPITRLREALEDAGGDMEDVDIESVVEALLTSEYVRELEERGITALDTEDQDTGISLSKSTSWETVEVKKKKKPPPISTSSPKRTSSAKRKTTRGKTIPLIDVRQRQHIRPSLSNGLSAPDPWTQMSSLASHVASFLPPYEPSFFLSYFHNPDYPSPSTALRAALTSISESQSAVEVNTAILFGILDIIRADPRYDMLYPDRKFLLASDTQLSVAVTSGRGDDALDLVWLLYELDDDREGNLEMGMYHCRPSSPTALPFSSPSPSSLHSPKLHSPVSVRSRSKSPSPSHHKSDQDPFRWQSVPTRKPPQTYPHSIYIPSTNPSNARHAFGGNANGKGGKGDVGELQQQPQRPGRMRERNDLLRQAAGAWKSGNKKNRGGEVAAYFAERAREVQEMARKEQLDKARLMVEAKRSTPQSRDTVDLHGTTISEATTIVKEILQQDGSSPTKPLTIITGRGTHSTHGVGVLGPAVKAALIEDGWHVGMFDGGLMVKGKKGLHAR</sequence>
<feature type="compositionally biased region" description="Polar residues" evidence="1">
    <location>
        <begin position="87"/>
        <end position="101"/>
    </location>
</feature>
<accession>A0A0C3FUZ2</accession>
<dbReference type="OrthoDB" id="3231855at2759"/>